<reference evidence="1" key="1">
    <citation type="submission" date="2014-09" db="EMBL/GenBank/DDBJ databases">
        <authorList>
            <person name="Magalhaes I.L.F."/>
            <person name="Oliveira U."/>
            <person name="Santos F.R."/>
            <person name="Vidigal T.H.D.A."/>
            <person name="Brescovit A.D."/>
            <person name="Santos A.J."/>
        </authorList>
    </citation>
    <scope>NUCLEOTIDE SEQUENCE</scope>
    <source>
        <tissue evidence="1">Shoot tissue taken approximately 20 cm above the soil surface</tissue>
    </source>
</reference>
<reference evidence="1" key="2">
    <citation type="journal article" date="2015" name="Data Brief">
        <title>Shoot transcriptome of the giant reed, Arundo donax.</title>
        <authorList>
            <person name="Barrero R.A."/>
            <person name="Guerrero F.D."/>
            <person name="Moolhuijzen P."/>
            <person name="Goolsby J.A."/>
            <person name="Tidwell J."/>
            <person name="Bellgard S.E."/>
            <person name="Bellgard M.I."/>
        </authorList>
    </citation>
    <scope>NUCLEOTIDE SEQUENCE</scope>
    <source>
        <tissue evidence="1">Shoot tissue taken approximately 20 cm above the soil surface</tissue>
    </source>
</reference>
<dbReference type="AlphaFoldDB" id="A0A0A9F3Q9"/>
<dbReference type="EMBL" id="GBRH01192042">
    <property type="protein sequence ID" value="JAE05854.1"/>
    <property type="molecule type" value="Transcribed_RNA"/>
</dbReference>
<sequence length="48" mass="5601">MKGHIISCYKTVFSLLLCLLQELLLFFDQNTKIKEYLASSFMNSHLAF</sequence>
<proteinExistence type="predicted"/>
<name>A0A0A9F3Q9_ARUDO</name>
<protein>
    <submittedName>
        <fullName evidence="1">Uncharacterized protein</fullName>
    </submittedName>
</protein>
<accession>A0A0A9F3Q9</accession>
<organism evidence="1">
    <name type="scientific">Arundo donax</name>
    <name type="common">Giant reed</name>
    <name type="synonym">Donax arundinaceus</name>
    <dbReference type="NCBI Taxonomy" id="35708"/>
    <lineage>
        <taxon>Eukaryota</taxon>
        <taxon>Viridiplantae</taxon>
        <taxon>Streptophyta</taxon>
        <taxon>Embryophyta</taxon>
        <taxon>Tracheophyta</taxon>
        <taxon>Spermatophyta</taxon>
        <taxon>Magnoliopsida</taxon>
        <taxon>Liliopsida</taxon>
        <taxon>Poales</taxon>
        <taxon>Poaceae</taxon>
        <taxon>PACMAD clade</taxon>
        <taxon>Arundinoideae</taxon>
        <taxon>Arundineae</taxon>
        <taxon>Arundo</taxon>
    </lineage>
</organism>
<evidence type="ECO:0000313" key="1">
    <source>
        <dbReference type="EMBL" id="JAE05854.1"/>
    </source>
</evidence>